<feature type="transmembrane region" description="Helical" evidence="1">
    <location>
        <begin position="20"/>
        <end position="41"/>
    </location>
</feature>
<evidence type="ECO:0000313" key="2">
    <source>
        <dbReference type="EMBL" id="KAK3774810.1"/>
    </source>
</evidence>
<evidence type="ECO:0000256" key="1">
    <source>
        <dbReference type="SAM" id="Phobius"/>
    </source>
</evidence>
<sequence length="101" mass="11135">MGRNTRGDTTAPHACAMTCAIIVAWLVLLVIAGESFVLLNLTNALRCERGPVEQSTPRTPGVQLWFVSHIKQSQTYSISGADGWFMMYTPNELEGKFCGRD</sequence>
<dbReference type="Proteomes" id="UP001283361">
    <property type="component" value="Unassembled WGS sequence"/>
</dbReference>
<evidence type="ECO:0000313" key="3">
    <source>
        <dbReference type="Proteomes" id="UP001283361"/>
    </source>
</evidence>
<keyword evidence="3" id="KW-1185">Reference proteome</keyword>
<proteinExistence type="predicted"/>
<comment type="caution">
    <text evidence="2">The sequence shown here is derived from an EMBL/GenBank/DDBJ whole genome shotgun (WGS) entry which is preliminary data.</text>
</comment>
<name>A0AAE1DM19_9GAST</name>
<protein>
    <submittedName>
        <fullName evidence="2">Uncharacterized protein</fullName>
    </submittedName>
</protein>
<accession>A0AAE1DM19</accession>
<keyword evidence="1" id="KW-1133">Transmembrane helix</keyword>
<reference evidence="2" key="1">
    <citation type="journal article" date="2023" name="G3 (Bethesda)">
        <title>A reference genome for the long-term kleptoplast-retaining sea slug Elysia crispata morphotype clarki.</title>
        <authorList>
            <person name="Eastman K.E."/>
            <person name="Pendleton A.L."/>
            <person name="Shaikh M.A."/>
            <person name="Suttiyut T."/>
            <person name="Ogas R."/>
            <person name="Tomko P."/>
            <person name="Gavelis G."/>
            <person name="Widhalm J.R."/>
            <person name="Wisecaver J.H."/>
        </authorList>
    </citation>
    <scope>NUCLEOTIDE SEQUENCE</scope>
    <source>
        <strain evidence="2">ECLA1</strain>
    </source>
</reference>
<keyword evidence="1" id="KW-0472">Membrane</keyword>
<dbReference type="EMBL" id="JAWDGP010003385">
    <property type="protein sequence ID" value="KAK3774810.1"/>
    <property type="molecule type" value="Genomic_DNA"/>
</dbReference>
<gene>
    <name evidence="2" type="ORF">RRG08_018801</name>
</gene>
<dbReference type="AlphaFoldDB" id="A0AAE1DM19"/>
<organism evidence="2 3">
    <name type="scientific">Elysia crispata</name>
    <name type="common">lettuce slug</name>
    <dbReference type="NCBI Taxonomy" id="231223"/>
    <lineage>
        <taxon>Eukaryota</taxon>
        <taxon>Metazoa</taxon>
        <taxon>Spiralia</taxon>
        <taxon>Lophotrochozoa</taxon>
        <taxon>Mollusca</taxon>
        <taxon>Gastropoda</taxon>
        <taxon>Heterobranchia</taxon>
        <taxon>Euthyneura</taxon>
        <taxon>Panpulmonata</taxon>
        <taxon>Sacoglossa</taxon>
        <taxon>Placobranchoidea</taxon>
        <taxon>Plakobranchidae</taxon>
        <taxon>Elysia</taxon>
    </lineage>
</organism>
<keyword evidence="1" id="KW-0812">Transmembrane</keyword>